<name>A0A9P7DRR4_9AGAM</name>
<evidence type="ECO:0000313" key="2">
    <source>
        <dbReference type="Proteomes" id="UP000719766"/>
    </source>
</evidence>
<sequence length="127" mass="14036">MSSTPFSSILATLTWPPMLVNSTPSLWKLRILGFMESDLILNTCHSVSFTICGDVCRVAQTDCVSLIRLPRIRETAAQITFPLHAMTIPCITVIGTRPIFCFVSVTEALRVAVTNGQYPEADALDYR</sequence>
<dbReference type="EMBL" id="JABBWE010000007">
    <property type="protein sequence ID" value="KAG1801548.1"/>
    <property type="molecule type" value="Genomic_DNA"/>
</dbReference>
<evidence type="ECO:0000313" key="1">
    <source>
        <dbReference type="EMBL" id="KAG1801548.1"/>
    </source>
</evidence>
<accession>A0A9P7DRR4</accession>
<dbReference type="AlphaFoldDB" id="A0A9P7DRR4"/>
<keyword evidence="2" id="KW-1185">Reference proteome</keyword>
<reference evidence="1" key="1">
    <citation type="journal article" date="2020" name="New Phytol.">
        <title>Comparative genomics reveals dynamic genome evolution in host specialist ectomycorrhizal fungi.</title>
        <authorList>
            <person name="Lofgren L.A."/>
            <person name="Nguyen N.H."/>
            <person name="Vilgalys R."/>
            <person name="Ruytinx J."/>
            <person name="Liao H.L."/>
            <person name="Branco S."/>
            <person name="Kuo A."/>
            <person name="LaButti K."/>
            <person name="Lipzen A."/>
            <person name="Andreopoulos W."/>
            <person name="Pangilinan J."/>
            <person name="Riley R."/>
            <person name="Hundley H."/>
            <person name="Na H."/>
            <person name="Barry K."/>
            <person name="Grigoriev I.V."/>
            <person name="Stajich J.E."/>
            <person name="Kennedy P.G."/>
        </authorList>
    </citation>
    <scope>NUCLEOTIDE SEQUENCE</scope>
    <source>
        <strain evidence="1">S12</strain>
    </source>
</reference>
<dbReference type="Proteomes" id="UP000719766">
    <property type="component" value="Unassembled WGS sequence"/>
</dbReference>
<comment type="caution">
    <text evidence="1">The sequence shown here is derived from an EMBL/GenBank/DDBJ whole genome shotgun (WGS) entry which is preliminary data.</text>
</comment>
<proteinExistence type="predicted"/>
<dbReference type="OrthoDB" id="2665142at2759"/>
<dbReference type="RefSeq" id="XP_041165014.1">
    <property type="nucleotide sequence ID" value="XM_041301982.1"/>
</dbReference>
<protein>
    <submittedName>
        <fullName evidence="1">Uncharacterized protein</fullName>
    </submittedName>
</protein>
<gene>
    <name evidence="1" type="ORF">HD556DRAFT_1338251</name>
</gene>
<organism evidence="1 2">
    <name type="scientific">Suillus plorans</name>
    <dbReference type="NCBI Taxonomy" id="116603"/>
    <lineage>
        <taxon>Eukaryota</taxon>
        <taxon>Fungi</taxon>
        <taxon>Dikarya</taxon>
        <taxon>Basidiomycota</taxon>
        <taxon>Agaricomycotina</taxon>
        <taxon>Agaricomycetes</taxon>
        <taxon>Agaricomycetidae</taxon>
        <taxon>Boletales</taxon>
        <taxon>Suillineae</taxon>
        <taxon>Suillaceae</taxon>
        <taxon>Suillus</taxon>
    </lineage>
</organism>
<dbReference type="GeneID" id="64595746"/>